<gene>
    <name evidence="2" type="ORF">CIW82_00475</name>
</gene>
<dbReference type="Proteomes" id="UP000220394">
    <property type="component" value="Chromosome"/>
</dbReference>
<feature type="domain" description="Phage head morphogenesis" evidence="1">
    <location>
        <begin position="80"/>
        <end position="173"/>
    </location>
</feature>
<evidence type="ECO:0000313" key="2">
    <source>
        <dbReference type="EMBL" id="ATJ89418.1"/>
    </source>
</evidence>
<evidence type="ECO:0000313" key="3">
    <source>
        <dbReference type="Proteomes" id="UP000220394"/>
    </source>
</evidence>
<dbReference type="Pfam" id="PF04233">
    <property type="entry name" value="Phage_Mu_F"/>
    <property type="match status" value="1"/>
</dbReference>
<reference evidence="2 3" key="1">
    <citation type="submission" date="2017-08" db="EMBL/GenBank/DDBJ databases">
        <title>Complete Genome Sequence of Acetobacter tropicalis Oregon-R-modENCODE STRAIN BDGP1, an acetic acid bacterium isolated from Drosophila melanogaster gut.</title>
        <authorList>
            <person name="Wan K.H."/>
            <person name="Yu C."/>
            <person name="Park S."/>
            <person name="Hammonds A.S."/>
            <person name="Booth B.W."/>
            <person name="Celniker S.E."/>
        </authorList>
    </citation>
    <scope>NUCLEOTIDE SEQUENCE [LARGE SCALE GENOMIC DNA]</scope>
    <source>
        <strain evidence="2 3">BDGP1</strain>
    </source>
</reference>
<dbReference type="RefSeq" id="WP_086897527.1">
    <property type="nucleotide sequence ID" value="NZ_CP022699.1"/>
</dbReference>
<name>A0A291PDC3_9PROT</name>
<dbReference type="InterPro" id="IPR006528">
    <property type="entry name" value="Phage_head_morphogenesis_dom"/>
</dbReference>
<dbReference type="KEGG" id="ato:CIW82_00475"/>
<evidence type="ECO:0000259" key="1">
    <source>
        <dbReference type="Pfam" id="PF04233"/>
    </source>
</evidence>
<dbReference type="EMBL" id="CP022699">
    <property type="protein sequence ID" value="ATJ89418.1"/>
    <property type="molecule type" value="Genomic_DNA"/>
</dbReference>
<dbReference type="AlphaFoldDB" id="A0A291PDC3"/>
<protein>
    <recommendedName>
        <fullName evidence="1">Phage head morphogenesis domain-containing protein</fullName>
    </recommendedName>
</protein>
<accession>A0A291PDC3</accession>
<organism evidence="2 3">
    <name type="scientific">Acetobacter tropicalis</name>
    <dbReference type="NCBI Taxonomy" id="104102"/>
    <lineage>
        <taxon>Bacteria</taxon>
        <taxon>Pseudomonadati</taxon>
        <taxon>Pseudomonadota</taxon>
        <taxon>Alphaproteobacteria</taxon>
        <taxon>Acetobacterales</taxon>
        <taxon>Acetobacteraceae</taxon>
        <taxon>Acetobacter</taxon>
    </lineage>
</organism>
<sequence length="397" mass="44580">MADSIVSGVGLAPKDAISFFRGKVNRQSASFGELEAEAHARSFSVAGAMSDALLNDFRKNIDQALRGEVTLKQLVQDFPDLTKRYGWEYHGTPGWRAMTIYQTNLSTAYSAGQYRQLTTPEALDIYPYWRYRHHACQNPRPQHVAWDGLILRADDPFWATHFPPNGWRCHCTVEPVSRRDLKKNNWVVSQSPVIETRPWRNPVNGQIVHVPIGIDPGFQTNPGLLWAQAEKTRAETAIVPALNVKGKPVTELPPVDRQAVQAEQIGQLLEHPVGAANAGTLPMDVQKVLNSDDDTVRLSGESLSKNQTHHAELTLEEYQALPKMIADPQVVLRSGENRVLLLSRLGKQLYRMIIKTTLDRTENWLLSFHAASKDEAARLMRAKEMLLDLRDQNNGGK</sequence>
<proteinExistence type="predicted"/>